<evidence type="ECO:0000313" key="1">
    <source>
        <dbReference type="EMBL" id="TDC59149.1"/>
    </source>
</evidence>
<sequence length="165" mass="18377">MPDSDALLHYTSITEPQPLYVSLDDNSPAYTMHLIVANTRDTPVYCNKITLYLPSGSHEADLVGAGKISAINGECSASWTFKRVSDTEITITPPNNKTAGFVGIKDQDIKSALYIAALRITLRNLHINTRIGTARIEITENTGETNNEAGFFRKWHYYPVTKFPR</sequence>
<proteinExistence type="predicted"/>
<dbReference type="Proteomes" id="UP000295345">
    <property type="component" value="Unassembled WGS sequence"/>
</dbReference>
<dbReference type="EMBL" id="SMKI01000923">
    <property type="protein sequence ID" value="TDC59149.1"/>
    <property type="molecule type" value="Genomic_DNA"/>
</dbReference>
<organism evidence="1 2">
    <name type="scientific">Streptomyces hainanensis</name>
    <dbReference type="NCBI Taxonomy" id="402648"/>
    <lineage>
        <taxon>Bacteria</taxon>
        <taxon>Bacillati</taxon>
        <taxon>Actinomycetota</taxon>
        <taxon>Actinomycetes</taxon>
        <taxon>Kitasatosporales</taxon>
        <taxon>Streptomycetaceae</taxon>
        <taxon>Streptomyces</taxon>
    </lineage>
</organism>
<feature type="non-terminal residue" evidence="1">
    <location>
        <position position="165"/>
    </location>
</feature>
<evidence type="ECO:0000313" key="2">
    <source>
        <dbReference type="Proteomes" id="UP000295345"/>
    </source>
</evidence>
<name>A0A4R4SAF9_9ACTN</name>
<dbReference type="RefSeq" id="WP_132822462.1">
    <property type="nucleotide sequence ID" value="NZ_SMKI01000923.1"/>
</dbReference>
<accession>A0A4R4SAF9</accession>
<dbReference type="AlphaFoldDB" id="A0A4R4SAF9"/>
<comment type="caution">
    <text evidence="1">The sequence shown here is derived from an EMBL/GenBank/DDBJ whole genome shotgun (WGS) entry which is preliminary data.</text>
</comment>
<keyword evidence="2" id="KW-1185">Reference proteome</keyword>
<protein>
    <submittedName>
        <fullName evidence="1">Uncharacterized protein</fullName>
    </submittedName>
</protein>
<gene>
    <name evidence="1" type="ORF">E1283_36830</name>
</gene>
<dbReference type="OrthoDB" id="3511944at2"/>
<reference evidence="1 2" key="1">
    <citation type="submission" date="2019-03" db="EMBL/GenBank/DDBJ databases">
        <title>Draft genome sequences of novel Actinobacteria.</title>
        <authorList>
            <person name="Sahin N."/>
            <person name="Ay H."/>
            <person name="Saygin H."/>
        </authorList>
    </citation>
    <scope>NUCLEOTIDE SEQUENCE [LARGE SCALE GENOMIC DNA]</scope>
    <source>
        <strain evidence="1 2">DSM 41900</strain>
    </source>
</reference>